<dbReference type="SMART" id="SM00893">
    <property type="entry name" value="ETF"/>
    <property type="match status" value="1"/>
</dbReference>
<dbReference type="InterPro" id="IPR014729">
    <property type="entry name" value="Rossmann-like_a/b/a_fold"/>
</dbReference>
<dbReference type="SUPFAM" id="SSF52402">
    <property type="entry name" value="Adenine nucleotide alpha hydrolases-like"/>
    <property type="match status" value="1"/>
</dbReference>
<dbReference type="PANTHER" id="PTHR21294">
    <property type="entry name" value="ELECTRON TRANSFER FLAVOPROTEIN BETA-SUBUNIT"/>
    <property type="match status" value="1"/>
</dbReference>
<dbReference type="Pfam" id="PF01012">
    <property type="entry name" value="ETF"/>
    <property type="match status" value="1"/>
</dbReference>
<accession>A0ABY7AHR1</accession>
<keyword evidence="4" id="KW-1185">Reference proteome</keyword>
<dbReference type="PANTHER" id="PTHR21294:SF17">
    <property type="entry name" value="PROTEIN FIXA"/>
    <property type="match status" value="1"/>
</dbReference>
<name>A0ABY7AHR1_9FIRM</name>
<dbReference type="CDD" id="cd01714">
    <property type="entry name" value="ETF_beta"/>
    <property type="match status" value="1"/>
</dbReference>
<dbReference type="Gene3D" id="3.40.50.620">
    <property type="entry name" value="HUPs"/>
    <property type="match status" value="1"/>
</dbReference>
<gene>
    <name evidence="3" type="ORF">OW255_07600</name>
</gene>
<dbReference type="PIRSF" id="PIRSF000090">
    <property type="entry name" value="Beta-ETF"/>
    <property type="match status" value="1"/>
</dbReference>
<sequence>MELLVCIKQVPDDSVEISLDPVSKTPALQGVTPVVNAFDTYALEMAARLKEAHGGEITVVSIGGEDVKNSLKNCLAVGADNAYLVKDDAALSHDPAGISKTLKKAIGDMEKDRGKPFDLIFCGKESTDYASSQVGLFLGKECSLPVAANVIAVEPVEGGIKLKQETEEGYRVMEAALPCVVTIQKPNYDPRYPTIKSKMAARKKEITELSPLDHLESQFKVLQILEPPKRAAGVKIKGDNIQEAVTEAMSVMTKARIF</sequence>
<organism evidence="3 4">
    <name type="scientific">Lacrimispora xylanolytica</name>
    <dbReference type="NCBI Taxonomy" id="29375"/>
    <lineage>
        <taxon>Bacteria</taxon>
        <taxon>Bacillati</taxon>
        <taxon>Bacillota</taxon>
        <taxon>Clostridia</taxon>
        <taxon>Lachnospirales</taxon>
        <taxon>Lachnospiraceae</taxon>
        <taxon>Lacrimispora</taxon>
    </lineage>
</organism>
<dbReference type="RefSeq" id="WP_268116236.1">
    <property type="nucleotide sequence ID" value="NZ_CP113524.1"/>
</dbReference>
<protein>
    <recommendedName>
        <fullName evidence="1">Electron transfer flavoprotein small subunit</fullName>
    </recommendedName>
</protein>
<evidence type="ECO:0000259" key="2">
    <source>
        <dbReference type="SMART" id="SM00893"/>
    </source>
</evidence>
<dbReference type="InterPro" id="IPR014730">
    <property type="entry name" value="ETF_a/b_N"/>
</dbReference>
<reference evidence="3" key="1">
    <citation type="submission" date="2022-11" db="EMBL/GenBank/DDBJ databases">
        <title>Lacrimispora xylanolytica sy1, complete genome.</title>
        <authorList>
            <person name="Choi S."/>
        </authorList>
    </citation>
    <scope>NUCLEOTIDE SEQUENCE</scope>
    <source>
        <strain evidence="3">Sy1</strain>
    </source>
</reference>
<dbReference type="InterPro" id="IPR033948">
    <property type="entry name" value="ETF_beta_N"/>
</dbReference>
<feature type="domain" description="Electron transfer flavoprotein alpha/beta-subunit N-terminal" evidence="2">
    <location>
        <begin position="23"/>
        <end position="218"/>
    </location>
</feature>
<evidence type="ECO:0000313" key="4">
    <source>
        <dbReference type="Proteomes" id="UP001163115"/>
    </source>
</evidence>
<evidence type="ECO:0000256" key="1">
    <source>
        <dbReference type="ARBA" id="ARBA00042002"/>
    </source>
</evidence>
<dbReference type="InterPro" id="IPR012255">
    <property type="entry name" value="ETF_b"/>
</dbReference>
<dbReference type="EMBL" id="CP113524">
    <property type="protein sequence ID" value="WAJ25364.1"/>
    <property type="molecule type" value="Genomic_DNA"/>
</dbReference>
<dbReference type="Proteomes" id="UP001163115">
    <property type="component" value="Chromosome"/>
</dbReference>
<proteinExistence type="predicted"/>
<evidence type="ECO:0000313" key="3">
    <source>
        <dbReference type="EMBL" id="WAJ25364.1"/>
    </source>
</evidence>